<dbReference type="InterPro" id="IPR017141">
    <property type="entry name" value="Pept_M20_carboxypep"/>
</dbReference>
<dbReference type="PANTHER" id="PTHR45962">
    <property type="entry name" value="N-FATTY-ACYL-AMINO ACID SYNTHASE/HYDROLASE PM20D1"/>
    <property type="match status" value="1"/>
</dbReference>
<dbReference type="Pfam" id="PF07687">
    <property type="entry name" value="M20_dimer"/>
    <property type="match status" value="1"/>
</dbReference>
<dbReference type="STRING" id="1071381.G8C2G7"/>
<evidence type="ECO:0000256" key="4">
    <source>
        <dbReference type="ARBA" id="ARBA00022801"/>
    </source>
</evidence>
<comment type="similarity">
    <text evidence="1">Belongs to the peptidase M20A family.</text>
</comment>
<dbReference type="GO" id="GO:0051603">
    <property type="term" value="P:proteolysis involved in protein catabolic process"/>
    <property type="evidence" value="ECO:0007669"/>
    <property type="project" value="TreeGrafter"/>
</dbReference>
<keyword evidence="3 7" id="KW-0479">Metal-binding</keyword>
<dbReference type="PANTHER" id="PTHR45962:SF1">
    <property type="entry name" value="N-FATTY-ACYL-AMINO ACID SYNTHASE_HYDROLASE PM20D1"/>
    <property type="match status" value="1"/>
</dbReference>
<feature type="signal peptide" evidence="8">
    <location>
        <begin position="1"/>
        <end position="22"/>
    </location>
</feature>
<dbReference type="SUPFAM" id="SSF55031">
    <property type="entry name" value="Bacterial exopeptidase dimerisation domain"/>
    <property type="match status" value="1"/>
</dbReference>
<keyword evidence="2" id="KW-0645">Protease</keyword>
<name>G8C2G7_TETPH</name>
<feature type="binding site" evidence="7">
    <location>
        <position position="139"/>
    </location>
    <ligand>
        <name>Zn(2+)</name>
        <dbReference type="ChEBI" id="CHEBI:29105"/>
        <label>2</label>
    </ligand>
</feature>
<organism evidence="10">
    <name type="scientific">Tetrapisispora phaffii (strain ATCC 24235 / CBS 4417 / NBRC 1672 / NRRL Y-8282 / UCD 70-5)</name>
    <name type="common">Yeast</name>
    <name type="synonym">Fabospora phaffii</name>
    <dbReference type="NCBI Taxonomy" id="1071381"/>
    <lineage>
        <taxon>Eukaryota</taxon>
        <taxon>Fungi</taxon>
        <taxon>Dikarya</taxon>
        <taxon>Ascomycota</taxon>
        <taxon>Saccharomycotina</taxon>
        <taxon>Saccharomycetes</taxon>
        <taxon>Saccharomycetales</taxon>
        <taxon>Saccharomycetaceae</taxon>
        <taxon>Tetrapisispora</taxon>
    </lineage>
</organism>
<dbReference type="GO" id="GO:0000328">
    <property type="term" value="C:fungal-type vacuole lumen"/>
    <property type="evidence" value="ECO:0007669"/>
    <property type="project" value="TreeGrafter"/>
</dbReference>
<dbReference type="Gene3D" id="1.10.150.900">
    <property type="match status" value="1"/>
</dbReference>
<dbReference type="InterPro" id="IPR047177">
    <property type="entry name" value="Pept_M20A"/>
</dbReference>
<reference evidence="10" key="1">
    <citation type="journal article" date="2011" name="Proc. Natl. Acad. Sci. U.S.A.">
        <title>Evolutionary erosion of yeast sex chromosomes by mating-type switching accidents.</title>
        <authorList>
            <person name="Gordon J.L."/>
            <person name="Armisen D."/>
            <person name="Proux-Wera E."/>
            <person name="Oheigeartaigh S.S."/>
            <person name="Byrne K.P."/>
            <person name="Wolfe K.H."/>
        </authorList>
    </citation>
    <scope>NUCLEOTIDE SEQUENCE [LARGE SCALE GENOMIC DNA]</scope>
    <source>
        <strain evidence="10">Type strain:CBS 4417</strain>
    </source>
</reference>
<dbReference type="InterPro" id="IPR011650">
    <property type="entry name" value="Peptidase_M20_dimer"/>
</dbReference>
<evidence type="ECO:0000256" key="6">
    <source>
        <dbReference type="PIRSR" id="PIRSR037217-1"/>
    </source>
</evidence>
<proteinExistence type="inferred from homology"/>
<dbReference type="GeneID" id="11530929"/>
<feature type="binding site" evidence="7">
    <location>
        <position position="174"/>
    </location>
    <ligand>
        <name>Zn(2+)</name>
        <dbReference type="ChEBI" id="CHEBI:29105"/>
        <label>1</label>
    </ligand>
</feature>
<evidence type="ECO:0000256" key="8">
    <source>
        <dbReference type="SAM" id="SignalP"/>
    </source>
</evidence>
<dbReference type="InterPro" id="IPR036264">
    <property type="entry name" value="Bact_exopeptidase_dim_dom"/>
</dbReference>
<dbReference type="CDD" id="cd05674">
    <property type="entry name" value="M20_yscS"/>
    <property type="match status" value="1"/>
</dbReference>
<evidence type="ECO:0000256" key="2">
    <source>
        <dbReference type="ARBA" id="ARBA00022670"/>
    </source>
</evidence>
<dbReference type="HOGENOM" id="CLU_021802_11_0_1"/>
<dbReference type="Gene3D" id="3.40.630.10">
    <property type="entry name" value="Zn peptidases"/>
    <property type="match status" value="1"/>
</dbReference>
<sequence>MKVNNIVPTLFSAAALTSLGQAASSNTTIPDCGGYTKLYGNDSSIVSSIIFNETFRNETKNKLVNAVKIPTITEADFPDPADEPDFEGWQVFKKFHQQLEKDFPKVWSNLNVETVNEFSLIITWNGTDESLKPNVFSAHQDVVPIDNYTLAAWEHEPFSGYWDGTYVWGRGSFDDKNMLISMLQSMEYILENEPEFNPNRTVILVSGCDEEISGYYGAAYINKVLLERYGENGIYSIIDEGGNAITNLTGVWVAAPGVSEKGLMNLEISINGTGGHASTPPDHTNIGIAAQLITTIEDNKFPVQYTNENPISQFFTCIIDKSPLIPKTIKQTFANAFTNDTANEAAISFIQSFGGEYGEYFIRGSQAVDVIDAGNGDNQLPTFTSLTINSRIAPESNSMEQIIKFGANAASVALKNGLGLVIQNNTRIPCTRKGCIVVDVTSIFEPSPVSPTNDVWDQLAGTIRGYFEDVVFPHVFGEDKNTTLYVAPSLMTANSDSKHYWNLTENIYRYQPGFANFNLTGLLHAADEHIDLDTVMHAVGFFYEYIHILSQ</sequence>
<evidence type="ECO:0000313" key="10">
    <source>
        <dbReference type="EMBL" id="CCE66345.1"/>
    </source>
</evidence>
<dbReference type="EMBL" id="HE612872">
    <property type="protein sequence ID" value="CCE66345.1"/>
    <property type="molecule type" value="Genomic_DNA"/>
</dbReference>
<evidence type="ECO:0000256" key="7">
    <source>
        <dbReference type="PIRSR" id="PIRSR037217-2"/>
    </source>
</evidence>
<evidence type="ECO:0000256" key="1">
    <source>
        <dbReference type="ARBA" id="ARBA00006247"/>
    </source>
</evidence>
<feature type="binding site" evidence="7">
    <location>
        <position position="239"/>
    </location>
    <ligand>
        <name>Zn(2+)</name>
        <dbReference type="ChEBI" id="CHEBI:29105"/>
        <label>2</label>
    </ligand>
</feature>
<protein>
    <recommendedName>
        <fullName evidence="9">Peptidase M20 dimerisation domain-containing protein</fullName>
    </recommendedName>
</protein>
<feature type="chain" id="PRO_5003508658" description="Peptidase M20 dimerisation domain-containing protein" evidence="8">
    <location>
        <begin position="23"/>
        <end position="551"/>
    </location>
</feature>
<dbReference type="GO" id="GO:0004181">
    <property type="term" value="F:metallocarboxypeptidase activity"/>
    <property type="evidence" value="ECO:0007669"/>
    <property type="project" value="InterPro"/>
</dbReference>
<evidence type="ECO:0000256" key="5">
    <source>
        <dbReference type="ARBA" id="ARBA00022833"/>
    </source>
</evidence>
<keyword evidence="4" id="KW-0378">Hydrolase</keyword>
<gene>
    <name evidence="10" type="primary">TPHA0Q00110</name>
    <name evidence="10" type="ordered locus">TPHA_0Q00110</name>
</gene>
<feature type="active site" evidence="6">
    <location>
        <position position="141"/>
    </location>
</feature>
<feature type="domain" description="Peptidase M20 dimerisation" evidence="9">
    <location>
        <begin position="259"/>
        <end position="405"/>
    </location>
</feature>
<feature type="binding site" evidence="7">
    <location>
        <position position="524"/>
    </location>
    <ligand>
        <name>Zn(2+)</name>
        <dbReference type="ChEBI" id="CHEBI:29105"/>
        <label>1</label>
    </ligand>
</feature>
<dbReference type="GO" id="GO:0046872">
    <property type="term" value="F:metal ion binding"/>
    <property type="evidence" value="ECO:0007669"/>
    <property type="project" value="UniProtKB-KW"/>
</dbReference>
<dbReference type="OMA" id="YGLLITW"/>
<keyword evidence="5 7" id="KW-0862">Zinc</keyword>
<dbReference type="OrthoDB" id="3064516at2759"/>
<dbReference type="Gene3D" id="3.30.70.360">
    <property type="match status" value="1"/>
</dbReference>
<dbReference type="eggNOG" id="KOG2275">
    <property type="taxonomic scope" value="Eukaryota"/>
</dbReference>
<keyword evidence="8" id="KW-0732">Signal</keyword>
<dbReference type="InterPro" id="IPR002933">
    <property type="entry name" value="Peptidase_M20"/>
</dbReference>
<reference evidence="10" key="2">
    <citation type="submission" date="2011-11" db="EMBL/GenBank/DDBJ databases">
        <authorList>
            <person name="Byrne K."/>
        </authorList>
    </citation>
    <scope>NUCLEOTIDE SEQUENCE</scope>
    <source>
        <strain evidence="10">Type strain:CBS 4417</strain>
    </source>
</reference>
<dbReference type="RefSeq" id="XP_003683526.1">
    <property type="nucleotide sequence ID" value="XM_003683478.1"/>
</dbReference>
<evidence type="ECO:0000256" key="3">
    <source>
        <dbReference type="ARBA" id="ARBA00022723"/>
    </source>
</evidence>
<evidence type="ECO:0000259" key="9">
    <source>
        <dbReference type="Pfam" id="PF07687"/>
    </source>
</evidence>
<dbReference type="PIRSF" id="PIRSF037217">
    <property type="entry name" value="Carboxypeptidase_S"/>
    <property type="match status" value="1"/>
</dbReference>
<feature type="binding site" evidence="7">
    <location>
        <position position="174"/>
    </location>
    <ligand>
        <name>Zn(2+)</name>
        <dbReference type="ChEBI" id="CHEBI:29105"/>
        <label>2</label>
    </ligand>
</feature>
<dbReference type="Pfam" id="PF01546">
    <property type="entry name" value="Peptidase_M20"/>
    <property type="match status" value="1"/>
</dbReference>
<feature type="active site" description="Proton acceptor" evidence="6">
    <location>
        <position position="210"/>
    </location>
</feature>
<dbReference type="SUPFAM" id="SSF53187">
    <property type="entry name" value="Zn-dependent exopeptidases"/>
    <property type="match status" value="1"/>
</dbReference>
<accession>G8C2G7</accession>
<dbReference type="AlphaFoldDB" id="G8C2G7"/>
<feature type="binding site" evidence="7">
    <location>
        <position position="211"/>
    </location>
    <ligand>
        <name>Zn(2+)</name>
        <dbReference type="ChEBI" id="CHEBI:29105"/>
        <label>1</label>
    </ligand>
</feature>